<gene>
    <name evidence="1" type="ORF">FDG2_2780</name>
</gene>
<dbReference type="EMBL" id="FLUV01001183">
    <property type="protein sequence ID" value="SBW22534.1"/>
    <property type="molecule type" value="Genomic_DNA"/>
</dbReference>
<protein>
    <recommendedName>
        <fullName evidence="3">HPr kinase</fullName>
    </recommendedName>
</protein>
<organism evidence="1 2">
    <name type="scientific">Candidatus Protofrankia californiensis</name>
    <dbReference type="NCBI Taxonomy" id="1839754"/>
    <lineage>
        <taxon>Bacteria</taxon>
        <taxon>Bacillati</taxon>
        <taxon>Actinomycetota</taxon>
        <taxon>Actinomycetes</taxon>
        <taxon>Frankiales</taxon>
        <taxon>Frankiaceae</taxon>
        <taxon>Protofrankia</taxon>
    </lineage>
</organism>
<dbReference type="SUPFAM" id="SSF53795">
    <property type="entry name" value="PEP carboxykinase-like"/>
    <property type="match status" value="1"/>
</dbReference>
<evidence type="ECO:0000313" key="1">
    <source>
        <dbReference type="EMBL" id="SBW22534.1"/>
    </source>
</evidence>
<name>A0A1C3NYA7_9ACTN</name>
<reference evidence="2" key="1">
    <citation type="submission" date="2016-02" db="EMBL/GenBank/DDBJ databases">
        <authorList>
            <person name="Wibberg D."/>
        </authorList>
    </citation>
    <scope>NUCLEOTIDE SEQUENCE [LARGE SCALE GENOMIC DNA]</scope>
</reference>
<accession>A0A1C3NYA7</accession>
<dbReference type="Gene3D" id="3.40.50.300">
    <property type="entry name" value="P-loop containing nucleotide triphosphate hydrolases"/>
    <property type="match status" value="1"/>
</dbReference>
<dbReference type="AlphaFoldDB" id="A0A1C3NYA7"/>
<proteinExistence type="predicted"/>
<evidence type="ECO:0000313" key="2">
    <source>
        <dbReference type="Proteomes" id="UP000199013"/>
    </source>
</evidence>
<dbReference type="InterPro" id="IPR027417">
    <property type="entry name" value="P-loop_NTPase"/>
</dbReference>
<evidence type="ECO:0008006" key="3">
    <source>
        <dbReference type="Google" id="ProtNLM"/>
    </source>
</evidence>
<dbReference type="Proteomes" id="UP000199013">
    <property type="component" value="Unassembled WGS sequence"/>
</dbReference>
<keyword evidence="2" id="KW-1185">Reference proteome</keyword>
<sequence length="333" mass="35422">MARPTSTAPNRYRFGAVEVCSDIRLTGYERYQAAENKPQLSVTVRRSPPPITGRLLGRCHGRHGLLEIRDGPDGSRMIAAEGLAPYTLHPDATVTWHLTDEPTADDTDFLVSTILPRTLTTMPGAAVLHAASLVGPHGAVLLCGPSGAGKSTLSMALHHHRGWHVFGDDAAVIRLDDGRPVVLSCSREVRLWTDAGDLLGMGAGIPLPRYGSKSRHPVAEPATEPAQVVAVVQLVDPAAAPPITIINRSPAVWSSPHTGVSLVRLRAADGIAALRSSLMRLAVMSLPEAAGEFTFLTSWSRTVTFTALRYPPTPEALIDAMAALSTLAGNPRT</sequence>